<keyword evidence="1" id="KW-0998">Cell outer membrane</keyword>
<dbReference type="SUPFAM" id="SSF49464">
    <property type="entry name" value="Carboxypeptidase regulatory domain-like"/>
    <property type="match status" value="2"/>
</dbReference>
<evidence type="ECO:0000256" key="2">
    <source>
        <dbReference type="SAM" id="SignalP"/>
    </source>
</evidence>
<keyword evidence="1" id="KW-1134">Transmembrane beta strand</keyword>
<keyword evidence="1" id="KW-0472">Membrane</keyword>
<comment type="similarity">
    <text evidence="1">Belongs to the TonB-dependent receptor family.</text>
</comment>
<reference evidence="4" key="1">
    <citation type="journal article" date="2019" name="Int. J. Syst. Evol. Microbiol.">
        <title>The Global Catalogue of Microorganisms (GCM) 10K type strain sequencing project: providing services to taxonomists for standard genome sequencing and annotation.</title>
        <authorList>
            <consortium name="The Broad Institute Genomics Platform"/>
            <consortium name="The Broad Institute Genome Sequencing Center for Infectious Disease"/>
            <person name="Wu L."/>
            <person name="Ma J."/>
        </authorList>
    </citation>
    <scope>NUCLEOTIDE SEQUENCE [LARGE SCALE GENOMIC DNA]</scope>
    <source>
        <strain evidence="4">KCTC 52344</strain>
    </source>
</reference>
<keyword evidence="1" id="KW-0812">Transmembrane</keyword>
<sequence length="894" mass="101847">MINRVLLGVLTLLLSGSLIAHAQSNTWTVRGKVLEATKAPLEFVNVYVNNTSIGTTTKADGSFLLTVPKTIQRVEIVVSFIGYNSIKKVLTPQEMNKTIVFILEGSTLLKEVKITAKRDKDWKKKWRIFKDGLLGDSQFTTDCEILNPDAIKLTYDKKKNVIATANEPIFVQNNGLGYKIMFQMETFISDGKLTFFAGDKFFETLTSKDERQEKRWNKLRKRAYRHSFRNFLVSLSQNKLHQNGFEVFKEKKIKDTYLGRSSVYKELRDSIMFNCNVNEICSFDSLSNRFTLHSDKPLLVFLTNHFNTLPIFSDYPYKLSQIVLPNGSLEFTQNGWVTVPNGMILRDFWGNEGFSSLLPDDYADDDILNQNNSPETLVRLYAENEQKFWFISGKVTDANGIPVESADVFINQTQNGAKTNSNGSFTLKVPDILKQPELLVTHPKFYTAKNKIDTKGNINQYKISLQADNFQASNEKDKEFQRNWKIFSKVLLGDPSVIQSKTQFPESCEITNPELISFEQDGNKRLKAKASKPLFITNKALGYAVTYQLTHFESDGKDSSIIKGDMFFEKLTPTDNKQALIWKRNQLKVYQESFRYFLSSLSQNKLKENGFEVFKMASILDNYDALVTVESQIANGSFIPCKASDLYKFDPQTNRFYLHSELPLLIFLTKRTEPIKLTFKDYPYKRSQIVLPNFSLEFAADGTITNYNDVELRDFWSNEGLSSTLPNDFIFNEQSTDRTSFETFEELSNRPLVADSSNRFNTNGIGLNRSQVELVQEKSYASVPTDFNVRIYEKDENLTIFDLLRRIPSLTVRLKPETGDYFIGFPSAMSFQSGMQAAALLLDNYFTDDASQINNLLSTLQVRDIETLGAIKYSSGAAFGARGANGVIVITTKK</sequence>
<dbReference type="Pfam" id="PF13715">
    <property type="entry name" value="CarbopepD_reg_2"/>
    <property type="match status" value="2"/>
</dbReference>
<keyword evidence="2" id="KW-0732">Signal</keyword>
<name>A0ABW5J6P6_9BACT</name>
<evidence type="ECO:0000313" key="3">
    <source>
        <dbReference type="EMBL" id="MFD2521325.1"/>
    </source>
</evidence>
<dbReference type="EMBL" id="JBHULC010000009">
    <property type="protein sequence ID" value="MFD2521325.1"/>
    <property type="molecule type" value="Genomic_DNA"/>
</dbReference>
<proteinExistence type="inferred from homology"/>
<gene>
    <name evidence="3" type="ORF">ACFSR2_10540</name>
</gene>
<dbReference type="Gene3D" id="2.170.130.10">
    <property type="entry name" value="TonB-dependent receptor, plug domain"/>
    <property type="match status" value="1"/>
</dbReference>
<keyword evidence="4" id="KW-1185">Reference proteome</keyword>
<protein>
    <submittedName>
        <fullName evidence="3">Carboxypeptidase-like regulatory domain-containing protein</fullName>
    </submittedName>
</protein>
<dbReference type="InterPro" id="IPR037066">
    <property type="entry name" value="Plug_dom_sf"/>
</dbReference>
<keyword evidence="1" id="KW-0813">Transport</keyword>
<organism evidence="3 4">
    <name type="scientific">Emticicia soli</name>
    <dbReference type="NCBI Taxonomy" id="2027878"/>
    <lineage>
        <taxon>Bacteria</taxon>
        <taxon>Pseudomonadati</taxon>
        <taxon>Bacteroidota</taxon>
        <taxon>Cytophagia</taxon>
        <taxon>Cytophagales</taxon>
        <taxon>Leadbetterellaceae</taxon>
        <taxon>Emticicia</taxon>
    </lineage>
</organism>
<comment type="subcellular location">
    <subcellularLocation>
        <location evidence="1">Cell outer membrane</location>
        <topology evidence="1">Multi-pass membrane protein</topology>
    </subcellularLocation>
</comment>
<feature type="chain" id="PRO_5045537092" evidence="2">
    <location>
        <begin position="23"/>
        <end position="894"/>
    </location>
</feature>
<dbReference type="PROSITE" id="PS52016">
    <property type="entry name" value="TONB_DEPENDENT_REC_3"/>
    <property type="match status" value="1"/>
</dbReference>
<dbReference type="InterPro" id="IPR039426">
    <property type="entry name" value="TonB-dep_rcpt-like"/>
</dbReference>
<comment type="caution">
    <text evidence="3">The sequence shown here is derived from an EMBL/GenBank/DDBJ whole genome shotgun (WGS) entry which is preliminary data.</text>
</comment>
<feature type="signal peptide" evidence="2">
    <location>
        <begin position="1"/>
        <end position="22"/>
    </location>
</feature>
<dbReference type="InterPro" id="IPR008969">
    <property type="entry name" value="CarboxyPept-like_regulatory"/>
</dbReference>
<evidence type="ECO:0000256" key="1">
    <source>
        <dbReference type="PROSITE-ProRule" id="PRU01360"/>
    </source>
</evidence>
<dbReference type="Proteomes" id="UP001597510">
    <property type="component" value="Unassembled WGS sequence"/>
</dbReference>
<evidence type="ECO:0000313" key="4">
    <source>
        <dbReference type="Proteomes" id="UP001597510"/>
    </source>
</evidence>
<accession>A0ABW5J6P6</accession>
<dbReference type="Gene3D" id="2.60.40.1120">
    <property type="entry name" value="Carboxypeptidase-like, regulatory domain"/>
    <property type="match status" value="2"/>
</dbReference>
<dbReference type="RefSeq" id="WP_340237062.1">
    <property type="nucleotide sequence ID" value="NZ_JBBEWC010000007.1"/>
</dbReference>